<name>A0A7W6DT13_9RHOB</name>
<protein>
    <submittedName>
        <fullName evidence="2">Putative small lipoprotein YifL</fullName>
    </submittedName>
</protein>
<keyword evidence="1" id="KW-0732">Signal</keyword>
<dbReference type="Proteomes" id="UP000541426">
    <property type="component" value="Unassembled WGS sequence"/>
</dbReference>
<feature type="chain" id="PRO_5031021243" evidence="1">
    <location>
        <begin position="20"/>
        <end position="72"/>
    </location>
</feature>
<accession>A0A7W6DT13</accession>
<proteinExistence type="predicted"/>
<keyword evidence="2" id="KW-0449">Lipoprotein</keyword>
<dbReference type="EMBL" id="JACIEJ010000005">
    <property type="protein sequence ID" value="MBB3986190.1"/>
    <property type="molecule type" value="Genomic_DNA"/>
</dbReference>
<feature type="signal peptide" evidence="1">
    <location>
        <begin position="1"/>
        <end position="19"/>
    </location>
</feature>
<reference evidence="2 3" key="1">
    <citation type="submission" date="2020-08" db="EMBL/GenBank/DDBJ databases">
        <title>Genomic Encyclopedia of Type Strains, Phase IV (KMG-IV): sequencing the most valuable type-strain genomes for metagenomic binning, comparative biology and taxonomic classification.</title>
        <authorList>
            <person name="Goeker M."/>
        </authorList>
    </citation>
    <scope>NUCLEOTIDE SEQUENCE [LARGE SCALE GENOMIC DNA]</scope>
    <source>
        <strain evidence="2 3">DSM 102235</strain>
    </source>
</reference>
<dbReference type="RefSeq" id="WP_246429348.1">
    <property type="nucleotide sequence ID" value="NZ_BAABBZ010000007.1"/>
</dbReference>
<sequence length="72" mass="7764">MQRTTISLTVCLTLCLVLAGCGDGDFCDVWQGPKSFHPDTAKQIVKTDRPDAEGIKVENDYGAANCHEKGPP</sequence>
<dbReference type="AlphaFoldDB" id="A0A7W6DT13"/>
<keyword evidence="3" id="KW-1185">Reference proteome</keyword>
<organism evidence="2 3">
    <name type="scientific">Sagittula marina</name>
    <dbReference type="NCBI Taxonomy" id="943940"/>
    <lineage>
        <taxon>Bacteria</taxon>
        <taxon>Pseudomonadati</taxon>
        <taxon>Pseudomonadota</taxon>
        <taxon>Alphaproteobacteria</taxon>
        <taxon>Rhodobacterales</taxon>
        <taxon>Roseobacteraceae</taxon>
        <taxon>Sagittula</taxon>
    </lineage>
</organism>
<evidence type="ECO:0000313" key="2">
    <source>
        <dbReference type="EMBL" id="MBB3986190.1"/>
    </source>
</evidence>
<evidence type="ECO:0000313" key="3">
    <source>
        <dbReference type="Proteomes" id="UP000541426"/>
    </source>
</evidence>
<comment type="caution">
    <text evidence="2">The sequence shown here is derived from an EMBL/GenBank/DDBJ whole genome shotgun (WGS) entry which is preliminary data.</text>
</comment>
<evidence type="ECO:0000256" key="1">
    <source>
        <dbReference type="SAM" id="SignalP"/>
    </source>
</evidence>
<gene>
    <name evidence="2" type="ORF">GGQ68_002528</name>
</gene>
<dbReference type="PROSITE" id="PS51257">
    <property type="entry name" value="PROKAR_LIPOPROTEIN"/>
    <property type="match status" value="1"/>
</dbReference>